<gene>
    <name evidence="1" type="ORF">DCHRY22_LOCUS7563</name>
</gene>
<evidence type="ECO:0000313" key="1">
    <source>
        <dbReference type="EMBL" id="CAG9567011.1"/>
    </source>
</evidence>
<name>A0A8J2QQD9_9NEOP</name>
<dbReference type="EMBL" id="CAKASE010000057">
    <property type="protein sequence ID" value="CAG9567011.1"/>
    <property type="molecule type" value="Genomic_DNA"/>
</dbReference>
<reference evidence="1" key="1">
    <citation type="submission" date="2021-09" db="EMBL/GenBank/DDBJ databases">
        <authorList>
            <person name="Martin H S."/>
        </authorList>
    </citation>
    <scope>NUCLEOTIDE SEQUENCE</scope>
</reference>
<organism evidence="1 2">
    <name type="scientific">Danaus chrysippus</name>
    <name type="common">African queen</name>
    <dbReference type="NCBI Taxonomy" id="151541"/>
    <lineage>
        <taxon>Eukaryota</taxon>
        <taxon>Metazoa</taxon>
        <taxon>Ecdysozoa</taxon>
        <taxon>Arthropoda</taxon>
        <taxon>Hexapoda</taxon>
        <taxon>Insecta</taxon>
        <taxon>Pterygota</taxon>
        <taxon>Neoptera</taxon>
        <taxon>Endopterygota</taxon>
        <taxon>Lepidoptera</taxon>
        <taxon>Glossata</taxon>
        <taxon>Ditrysia</taxon>
        <taxon>Papilionoidea</taxon>
        <taxon>Nymphalidae</taxon>
        <taxon>Danainae</taxon>
        <taxon>Danaini</taxon>
        <taxon>Danaina</taxon>
        <taxon>Danaus</taxon>
        <taxon>Anosia</taxon>
    </lineage>
</organism>
<dbReference type="AlphaFoldDB" id="A0A8J2QQD9"/>
<keyword evidence="2" id="KW-1185">Reference proteome</keyword>
<sequence length="95" mass="10870">MRVWASAPQRARSELGRGVSIRGGRLRCGRGCRRRRWASKLHSVSPAQSAAGRQASYCLHRRLGSRTPQHLTFQSQRMTTYNHKLSKELLQLLQN</sequence>
<protein>
    <submittedName>
        <fullName evidence="1">(African queen) hypothetical protein</fullName>
    </submittedName>
</protein>
<comment type="caution">
    <text evidence="1">The sequence shown here is derived from an EMBL/GenBank/DDBJ whole genome shotgun (WGS) entry which is preliminary data.</text>
</comment>
<dbReference type="Proteomes" id="UP000789524">
    <property type="component" value="Unassembled WGS sequence"/>
</dbReference>
<accession>A0A8J2QQD9</accession>
<evidence type="ECO:0000313" key="2">
    <source>
        <dbReference type="Proteomes" id="UP000789524"/>
    </source>
</evidence>
<proteinExistence type="predicted"/>